<dbReference type="EMBL" id="AMEM01000013">
    <property type="protein sequence ID" value="EKX91234.1"/>
    <property type="molecule type" value="Genomic_DNA"/>
</dbReference>
<dbReference type="RefSeq" id="WP_006063080.1">
    <property type="nucleotide sequence ID" value="NZ_KB290828.1"/>
</dbReference>
<dbReference type="OrthoDB" id="4429915at2"/>
<dbReference type="AlphaFoldDB" id="L1MJW0"/>
<name>L1MJW0_9CORY</name>
<evidence type="ECO:0000313" key="1">
    <source>
        <dbReference type="EMBL" id="EKX91234.1"/>
    </source>
</evidence>
<gene>
    <name evidence="1" type="ORF">HMPREF9997_00837</name>
</gene>
<keyword evidence="2" id="KW-1185">Reference proteome</keyword>
<accession>L1MJW0</accession>
<evidence type="ECO:0000313" key="2">
    <source>
        <dbReference type="Proteomes" id="UP000010445"/>
    </source>
</evidence>
<proteinExistence type="predicted"/>
<dbReference type="PATRIC" id="fig|1035195.3.peg.749"/>
<reference evidence="1 2" key="1">
    <citation type="submission" date="2012-05" db="EMBL/GenBank/DDBJ databases">
        <authorList>
            <person name="Weinstock G."/>
            <person name="Sodergren E."/>
            <person name="Lobos E.A."/>
            <person name="Fulton L."/>
            <person name="Fulton R."/>
            <person name="Courtney L."/>
            <person name="Fronick C."/>
            <person name="O'Laughlin M."/>
            <person name="Godfrey J."/>
            <person name="Wilson R.M."/>
            <person name="Miner T."/>
            <person name="Farmer C."/>
            <person name="Delehaunty K."/>
            <person name="Cordes M."/>
            <person name="Minx P."/>
            <person name="Tomlinson C."/>
            <person name="Chen J."/>
            <person name="Wollam A."/>
            <person name="Pepin K.H."/>
            <person name="Bhonagiri V."/>
            <person name="Zhang X."/>
            <person name="Suruliraj S."/>
            <person name="Warren W."/>
            <person name="Mitreva M."/>
            <person name="Mardis E.R."/>
            <person name="Wilson R.K."/>
        </authorList>
    </citation>
    <scope>NUCLEOTIDE SEQUENCE [LARGE SCALE GENOMIC DNA]</scope>
    <source>
        <strain evidence="1 2">F0235</strain>
    </source>
</reference>
<organism evidence="1 2">
    <name type="scientific">Corynebacterium durum F0235</name>
    <dbReference type="NCBI Taxonomy" id="1035195"/>
    <lineage>
        <taxon>Bacteria</taxon>
        <taxon>Bacillati</taxon>
        <taxon>Actinomycetota</taxon>
        <taxon>Actinomycetes</taxon>
        <taxon>Mycobacteriales</taxon>
        <taxon>Corynebacteriaceae</taxon>
        <taxon>Corynebacterium</taxon>
    </lineage>
</organism>
<comment type="caution">
    <text evidence="1">The sequence shown here is derived from an EMBL/GenBank/DDBJ whole genome shotgun (WGS) entry which is preliminary data.</text>
</comment>
<dbReference type="HOGENOM" id="CLU_1674953_0_0_11"/>
<dbReference type="Proteomes" id="UP000010445">
    <property type="component" value="Unassembled WGS sequence"/>
</dbReference>
<sequence length="157" mass="17839">MKIYTIVVPRDACGMYFQDESNLTYERAVKKANFEGLAREAFEDRVDDDGSALKQYGIGLYYDALYVEAGKEKIIEDELSRTGTDYAVSTVETQLGEYIAFRSFNFCDEIEGASMCRLRKDGNPAEPKVSECFSEEFIDFLSKNFDFSAFIPIPVKC</sequence>
<protein>
    <submittedName>
        <fullName evidence="1">Uncharacterized protein</fullName>
    </submittedName>
</protein>